<dbReference type="GO" id="GO:0005524">
    <property type="term" value="F:ATP binding"/>
    <property type="evidence" value="ECO:0007669"/>
    <property type="project" value="UniProtKB-KW"/>
</dbReference>
<evidence type="ECO:0000256" key="2">
    <source>
        <dbReference type="ARBA" id="ARBA00022801"/>
    </source>
</evidence>
<dbReference type="InterPro" id="IPR047187">
    <property type="entry name" value="SF1_C_Upf1"/>
</dbReference>
<dbReference type="PROSITE" id="PS50035">
    <property type="entry name" value="PLD"/>
    <property type="match status" value="1"/>
</dbReference>
<dbReference type="AlphaFoldDB" id="A0A5E7SVJ1"/>
<evidence type="ECO:0000256" key="4">
    <source>
        <dbReference type="ARBA" id="ARBA00022840"/>
    </source>
</evidence>
<feature type="domain" description="PLD phosphodiesterase" evidence="5">
    <location>
        <begin position="1137"/>
        <end position="1159"/>
    </location>
</feature>
<organism evidence="6 7">
    <name type="scientific">Pseudomonas fluorescens</name>
    <dbReference type="NCBI Taxonomy" id="294"/>
    <lineage>
        <taxon>Bacteria</taxon>
        <taxon>Pseudomonadati</taxon>
        <taxon>Pseudomonadota</taxon>
        <taxon>Gammaproteobacteria</taxon>
        <taxon>Pseudomonadales</taxon>
        <taxon>Pseudomonadaceae</taxon>
        <taxon>Pseudomonas</taxon>
    </lineage>
</organism>
<dbReference type="SUPFAM" id="SSF52540">
    <property type="entry name" value="P-loop containing nucleoside triphosphate hydrolases"/>
    <property type="match status" value="1"/>
</dbReference>
<dbReference type="InterPro" id="IPR050534">
    <property type="entry name" value="Coronavir_polyprotein_1ab"/>
</dbReference>
<reference evidence="6 7" key="1">
    <citation type="submission" date="2019-09" db="EMBL/GenBank/DDBJ databases">
        <authorList>
            <person name="Chandra G."/>
            <person name="Truman W A."/>
        </authorList>
    </citation>
    <scope>NUCLEOTIDE SEQUENCE [LARGE SCALE GENOMIC DNA]</scope>
    <source>
        <strain evidence="6">PS925</strain>
    </source>
</reference>
<keyword evidence="1" id="KW-0547">Nucleotide-binding</keyword>
<dbReference type="EMBL" id="CABVJG010000002">
    <property type="protein sequence ID" value="VVP87403.1"/>
    <property type="molecule type" value="Genomic_DNA"/>
</dbReference>
<evidence type="ECO:0000313" key="7">
    <source>
        <dbReference type="Proteomes" id="UP000412311"/>
    </source>
</evidence>
<sequence length="1198" mass="133597">MQGNQQDKDVLRGWCAFVEATGLAKSRIQDVEHEQEIRLQGKDIEEDASGFFISLSSVQSEALRVRFAKRDEEGRLQTEPLQIGFPLLRVIEGSKSFFVPLFRYSVPDHCLSTPALHLCVPVKKGAEVVPNIAAFRQYLDIDIEELGAERHMMSLAAACSGKQGEDFVSVFRTFLAWVNHRLAGLKPDRADLSDIFLEKHITALVCPEVNTDFNSREQLKDYKILLERPDVRTPSLLQQYILQRTLTTAATLEFTRFPYGLFERKYPLGRGQMATLTQVSSGAPLVAVQGAPGTGKTTLFKSLIASQLVERALACIGGADCNLGLVVTSTAKKAVENVIDDFRDDPSLKDLKWLYFLGGDKNQITDEVERVNALLVQLNEQTYDKTRQGSLASRITAIRQLIDGVFARFLVLTRTLDQATAALAAPSPEVFQARLETLKREVVEKGIALKMLAAREQPAELSVLSAQCKHALVEVAAHKNRHAQAMECLSRHYSRLIDAPFAETAYQAWLASTLSETLEHHYADYPTGLFAPLLAWIQRSKYTRARSHLQRSFSDEFSRYQLASLSDVQFAELARNRRALYQLGTTQETLEILRLGLPDTAHEEQIKALAMAIEQLVQRTRDWASYKKAHHDLHSEFPEGDWVEVLRKRFIAQQREIFESAVDYLWQELLRQKAALAQVLPLWCNLLNGQLDSGFYKWKDKLDEFYRLVSLAYPVMASTLASVQKLAGYKLGDLNGFAPYALSLVDEAGMISAESLVPLLARSQRAIVVGDPMQIEPIRGLGKATADKLKAHYFADNTLYEAVSPMLVTAYHRAAGTLSGAVTDMGNGIVLDEHRRCQPAIAELFMQIAGYRGVQVCTSAPEARIGAACDSMGGFNLMFYGVQGRRGAMPNTNQDEVEAIGLLLDKLEAAGYDLTKDVGIITPYSNQKNLLIKAYGQRMKQSQALKIGSVHQFQGVGFEVIIYSPVIFQRTDRDNFQNGKPNLLNVAVSRAKQQFIVVGNQQRLLAAGKSLKKMAEVCSASFFVSMEHQSPTYASVNANGVKHYFDCDHISAFDTLLSASQRSFTVVVPWIRQGINRNHPPLKLLRTAQERGIKVTVYYGYDGLGQKNADDGDAGLIIAYQRELGAESVVRLPEGTHEKILLVDDQVATVGSWNWLSHSYYQYCATTTHRSLALRRETSVELRDPALISALKQRLGQA</sequence>
<dbReference type="InterPro" id="IPR041679">
    <property type="entry name" value="DNA2/NAM7-like_C"/>
</dbReference>
<name>A0A5E7SVJ1_PSEFL</name>
<dbReference type="InterPro" id="IPR027417">
    <property type="entry name" value="P-loop_NTPase"/>
</dbReference>
<protein>
    <recommendedName>
        <fullName evidence="5">PLD phosphodiesterase domain-containing protein</fullName>
    </recommendedName>
</protein>
<dbReference type="GO" id="GO:0006793">
    <property type="term" value="P:phosphorus metabolic process"/>
    <property type="evidence" value="ECO:0007669"/>
    <property type="project" value="UniProtKB-ARBA"/>
</dbReference>
<dbReference type="InterPro" id="IPR001736">
    <property type="entry name" value="PLipase_D/transphosphatidylase"/>
</dbReference>
<dbReference type="Gene3D" id="3.30.870.10">
    <property type="entry name" value="Endonuclease Chain A"/>
    <property type="match status" value="1"/>
</dbReference>
<evidence type="ECO:0000256" key="1">
    <source>
        <dbReference type="ARBA" id="ARBA00022741"/>
    </source>
</evidence>
<dbReference type="PANTHER" id="PTHR43788:SF8">
    <property type="entry name" value="DNA-BINDING PROTEIN SMUBP-2"/>
    <property type="match status" value="1"/>
</dbReference>
<accession>A0A5E7SVJ1</accession>
<evidence type="ECO:0000259" key="5">
    <source>
        <dbReference type="PROSITE" id="PS50035"/>
    </source>
</evidence>
<dbReference type="GO" id="GO:0016787">
    <property type="term" value="F:hydrolase activity"/>
    <property type="evidence" value="ECO:0007669"/>
    <property type="project" value="UniProtKB-KW"/>
</dbReference>
<keyword evidence="3" id="KW-0347">Helicase</keyword>
<dbReference type="Gene3D" id="3.40.50.300">
    <property type="entry name" value="P-loop containing nucleotide triphosphate hydrolases"/>
    <property type="match status" value="3"/>
</dbReference>
<proteinExistence type="predicted"/>
<keyword evidence="2" id="KW-0378">Hydrolase</keyword>
<keyword evidence="4" id="KW-0067">ATP-binding</keyword>
<dbReference type="Proteomes" id="UP000412311">
    <property type="component" value="Unassembled WGS sequence"/>
</dbReference>
<dbReference type="SUPFAM" id="SSF56024">
    <property type="entry name" value="Phospholipase D/nuclease"/>
    <property type="match status" value="1"/>
</dbReference>
<dbReference type="GO" id="GO:0003678">
    <property type="term" value="F:DNA helicase activity"/>
    <property type="evidence" value="ECO:0007669"/>
    <property type="project" value="UniProtKB-ARBA"/>
</dbReference>
<evidence type="ECO:0000313" key="6">
    <source>
        <dbReference type="EMBL" id="VVP87403.1"/>
    </source>
</evidence>
<dbReference type="CDD" id="cd18808">
    <property type="entry name" value="SF1_C_Upf1"/>
    <property type="match status" value="1"/>
</dbReference>
<evidence type="ECO:0000256" key="3">
    <source>
        <dbReference type="ARBA" id="ARBA00022806"/>
    </source>
</evidence>
<dbReference type="Pfam" id="PF13087">
    <property type="entry name" value="AAA_12"/>
    <property type="match status" value="1"/>
</dbReference>
<gene>
    <name evidence="6" type="ORF">PS925_01066</name>
</gene>
<dbReference type="PANTHER" id="PTHR43788">
    <property type="entry name" value="DNA2/NAM7 HELICASE FAMILY MEMBER"/>
    <property type="match status" value="1"/>
</dbReference>
<dbReference type="RefSeq" id="WP_150792910.1">
    <property type="nucleotide sequence ID" value="NZ_CABVJG010000002.1"/>
</dbReference>